<dbReference type="EMBL" id="CP023067">
    <property type="protein sequence ID" value="ASY63614.1"/>
    <property type="molecule type" value="Genomic_DNA"/>
</dbReference>
<sequence length="469" mass="49856">MASIWDFLSPTKKKKPNDLTNDLEAVVSPKPQNFLSQFLPEDPNKREALAKALIMGGASAMAAGGPSSKPTNLLSVLGSGLAGGVGGYDESLTNAADAAYKGAAVSANALKMQQSALGTNLQEQFFKKWGPPGPGGYSSEALYDLQRMQLATGDDEGARQTQKQIQQLQQSGAEKGFIIGESGFQLAPGYGEGLFDTKKAESLGSAIGQNAQKTADQKNFEYGIENPEFLKHELTLKKAGVAQDNKFFGKSGEHAAERFAGYQEEGLKAKELSSNVNRLADLGRSIGTGKWAELKKTVGPWAKAVGVDVEGLDDIQAFESMVSKVAPSMRVPGSGATSDFDAKQFLQSLPSLGNTPDGNALIARTTAAIEQNKVAAAEIANRVYDPEDPLYGDWQAAEKQINALPDPFKEFREYRGGSSGNGGSNTDPAATSSVSQSAPKTGRVQSAPVVRDGWEYFIGPDGKKYKRKL</sequence>
<dbReference type="RefSeq" id="WP_050979905.1">
    <property type="nucleotide sequence ID" value="NZ_AJQT01000008.1"/>
</dbReference>
<dbReference type="Proteomes" id="UP000217211">
    <property type="component" value="Chromosome"/>
</dbReference>
<accession>A0A249PD71</accession>
<keyword evidence="2" id="KW-0969">Cilium</keyword>
<keyword evidence="3" id="KW-1185">Reference proteome</keyword>
<dbReference type="KEGG" id="esj:SJ05684_c21730"/>
<evidence type="ECO:0000313" key="3">
    <source>
        <dbReference type="Proteomes" id="UP000217211"/>
    </source>
</evidence>
<dbReference type="eggNOG" id="COG1705">
    <property type="taxonomic scope" value="Bacteria"/>
</dbReference>
<evidence type="ECO:0000313" key="2">
    <source>
        <dbReference type="EMBL" id="ASY63614.1"/>
    </source>
</evidence>
<dbReference type="AlphaFoldDB" id="A0A249PD71"/>
<keyword evidence="2" id="KW-0378">Hydrolase</keyword>
<dbReference type="GO" id="GO:0016787">
    <property type="term" value="F:hydrolase activity"/>
    <property type="evidence" value="ECO:0007669"/>
    <property type="project" value="UniProtKB-KW"/>
</dbReference>
<dbReference type="OrthoDB" id="8370752at2"/>
<feature type="compositionally biased region" description="Polar residues" evidence="1">
    <location>
        <begin position="426"/>
        <end position="439"/>
    </location>
</feature>
<gene>
    <name evidence="2" type="ORF">SJ05684_c21730</name>
</gene>
<dbReference type="STRING" id="716928.GCA_000261485_00307"/>
<evidence type="ECO:0000256" key="1">
    <source>
        <dbReference type="SAM" id="MobiDB-lite"/>
    </source>
</evidence>
<reference evidence="2 3" key="1">
    <citation type="submission" date="2017-08" db="EMBL/GenBank/DDBJ databases">
        <title>Multipartite genome sequences of Sinorhizobium species nodulating soybeans.</title>
        <authorList>
            <person name="Tian C.F."/>
        </authorList>
    </citation>
    <scope>NUCLEOTIDE SEQUENCE [LARGE SCALE GENOMIC DNA]</scope>
    <source>
        <strain evidence="2 3">CCBAU 05684</strain>
    </source>
</reference>
<protein>
    <submittedName>
        <fullName evidence="2">Flagellar protein FlgJ [peptidoglycan hydrolase]</fullName>
    </submittedName>
</protein>
<keyword evidence="2" id="KW-0966">Cell projection</keyword>
<name>A0A249PD71_9HYPH</name>
<organism evidence="2 3">
    <name type="scientific">Sinorhizobium sojae CCBAU 05684</name>
    <dbReference type="NCBI Taxonomy" id="716928"/>
    <lineage>
        <taxon>Bacteria</taxon>
        <taxon>Pseudomonadati</taxon>
        <taxon>Pseudomonadota</taxon>
        <taxon>Alphaproteobacteria</taxon>
        <taxon>Hyphomicrobiales</taxon>
        <taxon>Rhizobiaceae</taxon>
        <taxon>Sinorhizobium/Ensifer group</taxon>
        <taxon>Sinorhizobium</taxon>
    </lineage>
</organism>
<feature type="region of interest" description="Disordered" evidence="1">
    <location>
        <begin position="412"/>
        <end position="446"/>
    </location>
</feature>
<proteinExistence type="predicted"/>
<keyword evidence="2" id="KW-0282">Flagellum</keyword>